<evidence type="ECO:0000256" key="4">
    <source>
        <dbReference type="ARBA" id="ARBA00022692"/>
    </source>
</evidence>
<evidence type="ECO:0000256" key="8">
    <source>
        <dbReference type="ARBA" id="ARBA00049551"/>
    </source>
</evidence>
<feature type="transmembrane region" description="Helical" evidence="9">
    <location>
        <begin position="40"/>
        <end position="58"/>
    </location>
</feature>
<dbReference type="Pfam" id="PF00361">
    <property type="entry name" value="Proton_antipo_M"/>
    <property type="match status" value="1"/>
</dbReference>
<organism evidence="11">
    <name type="scientific">Geisha distinctissima</name>
    <dbReference type="NCBI Taxonomy" id="130583"/>
    <lineage>
        <taxon>Eukaryota</taxon>
        <taxon>Metazoa</taxon>
        <taxon>Ecdysozoa</taxon>
        <taxon>Arthropoda</taxon>
        <taxon>Hexapoda</taxon>
        <taxon>Insecta</taxon>
        <taxon>Pterygota</taxon>
        <taxon>Neoptera</taxon>
        <taxon>Paraneoptera</taxon>
        <taxon>Hemiptera</taxon>
        <taxon>Auchenorrhyncha</taxon>
        <taxon>Fulgoroidea</taxon>
        <taxon>Flatidae</taxon>
        <taxon>Flatinae</taxon>
        <taxon>Phyllyphantini</taxon>
        <taxon>Geisha</taxon>
    </lineage>
</organism>
<evidence type="ECO:0000256" key="1">
    <source>
        <dbReference type="ARBA" id="ARBA00003257"/>
    </source>
</evidence>
<protein>
    <recommendedName>
        <fullName evidence="3">NADH:ubiquinone reductase (H(+)-translocating)</fullName>
        <ecNumber evidence="3">7.1.1.2</ecNumber>
    </recommendedName>
    <alternativeName>
        <fullName evidence="7">NADH dehydrogenase subunit 5</fullName>
    </alternativeName>
</protein>
<keyword evidence="5 9" id="KW-1133">Transmembrane helix</keyword>
<dbReference type="PANTHER" id="PTHR42829">
    <property type="entry name" value="NADH-UBIQUINONE OXIDOREDUCTASE CHAIN 5"/>
    <property type="match status" value="1"/>
</dbReference>
<comment type="subcellular location">
    <subcellularLocation>
        <location evidence="2">Membrane</location>
        <topology evidence="2">Multi-pass membrane protein</topology>
    </subcellularLocation>
</comment>
<dbReference type="GO" id="GO:0016020">
    <property type="term" value="C:membrane"/>
    <property type="evidence" value="ECO:0007669"/>
    <property type="project" value="UniProtKB-SubCell"/>
</dbReference>
<feature type="transmembrane region" description="Helical" evidence="9">
    <location>
        <begin position="492"/>
        <end position="514"/>
    </location>
</feature>
<feature type="transmembrane region" description="Helical" evidence="9">
    <location>
        <begin position="255"/>
        <end position="280"/>
    </location>
</feature>
<evidence type="ECO:0000313" key="11">
    <source>
        <dbReference type="EMBL" id="ACI28658.1"/>
    </source>
</evidence>
<comment type="function">
    <text evidence="1">Core subunit of the mitochondrial membrane respiratory chain NADH dehydrogenase (Complex I) that is believed to belong to the minimal assembly required for catalysis. Complex I functions in the transfer of electrons from NADH to the respiratory chain. The immediate electron acceptor for the enzyme is believed to be ubiquinone.</text>
</comment>
<proteinExistence type="predicted"/>
<dbReference type="GO" id="GO:0015990">
    <property type="term" value="P:electron transport coupled proton transport"/>
    <property type="evidence" value="ECO:0007669"/>
    <property type="project" value="TreeGrafter"/>
</dbReference>
<dbReference type="GO" id="GO:0003954">
    <property type="term" value="F:NADH dehydrogenase activity"/>
    <property type="evidence" value="ECO:0007669"/>
    <property type="project" value="TreeGrafter"/>
</dbReference>
<evidence type="ECO:0000256" key="3">
    <source>
        <dbReference type="ARBA" id="ARBA00012944"/>
    </source>
</evidence>
<feature type="transmembrane region" description="Helical" evidence="9">
    <location>
        <begin position="7"/>
        <end position="34"/>
    </location>
</feature>
<comment type="catalytic activity">
    <reaction evidence="8">
        <text>a ubiquinone + NADH + 5 H(+)(in) = a ubiquinol + NAD(+) + 4 H(+)(out)</text>
        <dbReference type="Rhea" id="RHEA:29091"/>
        <dbReference type="Rhea" id="RHEA-COMP:9565"/>
        <dbReference type="Rhea" id="RHEA-COMP:9566"/>
        <dbReference type="ChEBI" id="CHEBI:15378"/>
        <dbReference type="ChEBI" id="CHEBI:16389"/>
        <dbReference type="ChEBI" id="CHEBI:17976"/>
        <dbReference type="ChEBI" id="CHEBI:57540"/>
        <dbReference type="ChEBI" id="CHEBI:57945"/>
        <dbReference type="EC" id="7.1.1.2"/>
    </reaction>
</comment>
<feature type="transmembrane region" description="Helical" evidence="9">
    <location>
        <begin position="224"/>
        <end position="243"/>
    </location>
</feature>
<dbReference type="GO" id="GO:0042773">
    <property type="term" value="P:ATP synthesis coupled electron transport"/>
    <property type="evidence" value="ECO:0007669"/>
    <property type="project" value="InterPro"/>
</dbReference>
<name>C3TX59_9HEMI</name>
<sequence>MFFFWCLFLWIKFGFFFEWVIFSMNSCSFSLIFLFDWVSLFFMSFVFLISGCVLFYSIGYMAGDLNLVRFFYLVFFFILSMIFFILMPDLICLLLGWDGLGLVSYCLVIYYQNKSSLSSGLVTVFMNRFGDVFLIMSIGWFFNFNSFHFFDYIDFFDYDLCFFVYLLFFASFTKSAQFPFSFWLPSAMAAPTPVSSLVHSSTLVTSGVYLIIRFSYCINYFDTFFLMVISLMTMFLSGLNACVENDLKKIIAFSTLSQLGFMFFILSFGSFFLCFLHLLIHAVFKSLLFLCSGFFIHCFFGNQDIRFMGGICYQCPYVSSCFCISLLCLCGFPFFSGFYSKDFVLEMLILSEMGFFFFFFFWVSGGLTMIYKFRLIYYLFFSDSFFFLMFLFFILFMYIFLWFFYFFFLCWGVLFFFWLLIDFVYGVDFYLKYLPLLIFLFFSFISFNFLAKIFFFWSFFWFYFFGSMWFLKYFSSGFLLSRFFNFSSFSYYLIDLGWFEYFVSGGLLGFINWISSYFIKKFIEEILYLFLFFFFIFFFFLFFLVLFK</sequence>
<keyword evidence="11" id="KW-0496">Mitochondrion</keyword>
<feature type="transmembrane region" description="Helical" evidence="9">
    <location>
        <begin position="162"/>
        <end position="184"/>
    </location>
</feature>
<evidence type="ECO:0000256" key="6">
    <source>
        <dbReference type="ARBA" id="ARBA00023136"/>
    </source>
</evidence>
<feature type="transmembrane region" description="Helical" evidence="9">
    <location>
        <begin position="286"/>
        <end position="305"/>
    </location>
</feature>
<dbReference type="InterPro" id="IPR003945">
    <property type="entry name" value="NU5C-like"/>
</dbReference>
<feature type="transmembrane region" description="Helical" evidence="9">
    <location>
        <begin position="375"/>
        <end position="396"/>
    </location>
</feature>
<dbReference type="GO" id="GO:0008137">
    <property type="term" value="F:NADH dehydrogenase (ubiquinone) activity"/>
    <property type="evidence" value="ECO:0007669"/>
    <property type="project" value="UniProtKB-EC"/>
</dbReference>
<evidence type="ECO:0000256" key="2">
    <source>
        <dbReference type="ARBA" id="ARBA00004141"/>
    </source>
</evidence>
<dbReference type="PANTHER" id="PTHR42829:SF2">
    <property type="entry name" value="NADH-UBIQUINONE OXIDOREDUCTASE CHAIN 5"/>
    <property type="match status" value="1"/>
</dbReference>
<dbReference type="PRINTS" id="PR01434">
    <property type="entry name" value="NADHDHGNASE5"/>
</dbReference>
<feature type="transmembrane region" description="Helical" evidence="9">
    <location>
        <begin position="402"/>
        <end position="421"/>
    </location>
</feature>
<accession>C3TX59</accession>
<feature type="transmembrane region" description="Helical" evidence="9">
    <location>
        <begin position="460"/>
        <end position="480"/>
    </location>
</feature>
<feature type="transmembrane region" description="Helical" evidence="9">
    <location>
        <begin position="526"/>
        <end position="547"/>
    </location>
</feature>
<evidence type="ECO:0000256" key="9">
    <source>
        <dbReference type="SAM" id="Phobius"/>
    </source>
</evidence>
<dbReference type="EMBL" id="FJ230961">
    <property type="protein sequence ID" value="ACI28658.1"/>
    <property type="molecule type" value="Genomic_DNA"/>
</dbReference>
<evidence type="ECO:0000256" key="7">
    <source>
        <dbReference type="ARBA" id="ARBA00031027"/>
    </source>
</evidence>
<gene>
    <name evidence="11" type="primary">nad5</name>
</gene>
<dbReference type="EC" id="7.1.1.2" evidence="3"/>
<keyword evidence="6 9" id="KW-0472">Membrane</keyword>
<feature type="transmembrane region" description="Helical" evidence="9">
    <location>
        <begin position="343"/>
        <end position="363"/>
    </location>
</feature>
<geneLocation type="mitochondrion" evidence="11"/>
<feature type="domain" description="NADH:quinone oxidoreductase/Mrp antiporter transmembrane" evidence="10">
    <location>
        <begin position="89"/>
        <end position="361"/>
    </location>
</feature>
<reference evidence="11" key="1">
    <citation type="journal article" date="2009" name="Acta Biochim. Biophys. Sin.">
        <title>The complete mitochondrial genome sequence of Geisha distinctissima (Hemiptera: Flatidae) and comparison with other hemipteran insects.</title>
        <authorList>
            <person name="Song N."/>
        </authorList>
    </citation>
    <scope>NUCLEOTIDE SEQUENCE</scope>
</reference>
<feature type="transmembrane region" description="Helical" evidence="9">
    <location>
        <begin position="93"/>
        <end position="111"/>
    </location>
</feature>
<feature type="transmembrane region" description="Helical" evidence="9">
    <location>
        <begin position="70"/>
        <end position="87"/>
    </location>
</feature>
<keyword evidence="4 9" id="KW-0812">Transmembrane</keyword>
<feature type="transmembrane region" description="Helical" evidence="9">
    <location>
        <begin position="317"/>
        <end position="337"/>
    </location>
</feature>
<evidence type="ECO:0000256" key="5">
    <source>
        <dbReference type="ARBA" id="ARBA00022989"/>
    </source>
</evidence>
<dbReference type="InterPro" id="IPR001750">
    <property type="entry name" value="ND/Mrp_TM"/>
</dbReference>
<feature type="transmembrane region" description="Helical" evidence="9">
    <location>
        <begin position="196"/>
        <end position="212"/>
    </location>
</feature>
<evidence type="ECO:0000259" key="10">
    <source>
        <dbReference type="Pfam" id="PF00361"/>
    </source>
</evidence>
<feature type="transmembrane region" description="Helical" evidence="9">
    <location>
        <begin position="433"/>
        <end position="454"/>
    </location>
</feature>
<dbReference type="AlphaFoldDB" id="C3TX59"/>